<keyword evidence="3" id="KW-1185">Reference proteome</keyword>
<evidence type="ECO:0000313" key="3">
    <source>
        <dbReference type="Proteomes" id="UP000503129"/>
    </source>
</evidence>
<proteinExistence type="predicted"/>
<reference evidence="2 3" key="1">
    <citation type="submission" date="2018-06" db="EMBL/GenBank/DDBJ databases">
        <title>Comparative genomics of Brasilonema spp. strains.</title>
        <authorList>
            <person name="Alvarenga D.O."/>
            <person name="Fiore M.F."/>
            <person name="Varani A.M."/>
        </authorList>
    </citation>
    <scope>NUCLEOTIDE SEQUENCE [LARGE SCALE GENOMIC DNA]</scope>
    <source>
        <strain evidence="2 3">CENA114</strain>
    </source>
</reference>
<evidence type="ECO:0008006" key="4">
    <source>
        <dbReference type="Google" id="ProtNLM"/>
    </source>
</evidence>
<accession>A0A856MDA7</accession>
<dbReference type="KEGG" id="bsen:DP114_09390"/>
<dbReference type="Proteomes" id="UP000503129">
    <property type="component" value="Chromosome"/>
</dbReference>
<evidence type="ECO:0000256" key="1">
    <source>
        <dbReference type="SAM" id="MobiDB-lite"/>
    </source>
</evidence>
<sequence length="100" mass="11007">MVNQRGGRVPRHKATGEPEGQVEGWFKTAKHRLGLHRFGESARMTAFPTEATAFALWACALRIPEGARDSAWYVSLAHPFSNCLPHNPLELSAYSGSITT</sequence>
<dbReference type="EMBL" id="CP030118">
    <property type="protein sequence ID" value="QDL08089.1"/>
    <property type="molecule type" value="Genomic_DNA"/>
</dbReference>
<gene>
    <name evidence="2" type="ORF">DP114_09390</name>
</gene>
<evidence type="ECO:0000313" key="2">
    <source>
        <dbReference type="EMBL" id="QDL08089.1"/>
    </source>
</evidence>
<dbReference type="AlphaFoldDB" id="A0A856MDA7"/>
<feature type="region of interest" description="Disordered" evidence="1">
    <location>
        <begin position="1"/>
        <end position="21"/>
    </location>
</feature>
<dbReference type="RefSeq" id="WP_169265213.1">
    <property type="nucleotide sequence ID" value="NZ_CAWOXK010000001.1"/>
</dbReference>
<protein>
    <recommendedName>
        <fullName evidence="4">Transposase</fullName>
    </recommendedName>
</protein>
<organism evidence="2 3">
    <name type="scientific">Brasilonema sennae CENA114</name>
    <dbReference type="NCBI Taxonomy" id="415709"/>
    <lineage>
        <taxon>Bacteria</taxon>
        <taxon>Bacillati</taxon>
        <taxon>Cyanobacteriota</taxon>
        <taxon>Cyanophyceae</taxon>
        <taxon>Nostocales</taxon>
        <taxon>Scytonemataceae</taxon>
        <taxon>Brasilonema</taxon>
        <taxon>Bromeliae group (in: Brasilonema)</taxon>
    </lineage>
</organism>
<name>A0A856MDA7_9CYAN</name>